<accession>A0ABR9AFV5</accession>
<feature type="transmembrane region" description="Helical" evidence="12">
    <location>
        <begin position="353"/>
        <end position="374"/>
    </location>
</feature>
<dbReference type="EMBL" id="JACYTQ010000001">
    <property type="protein sequence ID" value="MBD8487603.1"/>
    <property type="molecule type" value="Genomic_DNA"/>
</dbReference>
<evidence type="ECO:0000256" key="3">
    <source>
        <dbReference type="ARBA" id="ARBA00022448"/>
    </source>
</evidence>
<reference evidence="13 14" key="1">
    <citation type="submission" date="2020-09" db="EMBL/GenBank/DDBJ databases">
        <title>Echinicola sp. CAU 1574 isolated from sand of Sido Beach.</title>
        <authorList>
            <person name="Kim W."/>
        </authorList>
    </citation>
    <scope>NUCLEOTIDE SEQUENCE [LARGE SCALE GENOMIC DNA]</scope>
    <source>
        <strain evidence="13 14">CAU 1574</strain>
    </source>
</reference>
<evidence type="ECO:0000256" key="11">
    <source>
        <dbReference type="ARBA" id="ARBA00023136"/>
    </source>
</evidence>
<evidence type="ECO:0000256" key="10">
    <source>
        <dbReference type="ARBA" id="ARBA00023004"/>
    </source>
</evidence>
<evidence type="ECO:0000256" key="12">
    <source>
        <dbReference type="PIRNR" id="PIRNR006446"/>
    </source>
</evidence>
<keyword evidence="14" id="KW-1185">Reference proteome</keyword>
<dbReference type="Pfam" id="PF01654">
    <property type="entry name" value="Cyt_bd_oxida_I"/>
    <property type="match status" value="1"/>
</dbReference>
<evidence type="ECO:0000313" key="14">
    <source>
        <dbReference type="Proteomes" id="UP000647133"/>
    </source>
</evidence>
<feature type="transmembrane region" description="Helical" evidence="12">
    <location>
        <begin position="318"/>
        <end position="341"/>
    </location>
</feature>
<evidence type="ECO:0000256" key="5">
    <source>
        <dbReference type="ARBA" id="ARBA00022617"/>
    </source>
</evidence>
<organism evidence="13 14">
    <name type="scientific">Echinicola arenosa</name>
    <dbReference type="NCBI Taxonomy" id="2774144"/>
    <lineage>
        <taxon>Bacteria</taxon>
        <taxon>Pseudomonadati</taxon>
        <taxon>Bacteroidota</taxon>
        <taxon>Cytophagia</taxon>
        <taxon>Cytophagales</taxon>
        <taxon>Cyclobacteriaceae</taxon>
        <taxon>Echinicola</taxon>
    </lineage>
</organism>
<keyword evidence="10 12" id="KW-0408">Iron</keyword>
<dbReference type="PANTHER" id="PTHR30365:SF14">
    <property type="entry name" value="CYTOCHROME BD MENAQUINOL OXIDASE SUBUNIT I-RELATED"/>
    <property type="match status" value="1"/>
</dbReference>
<evidence type="ECO:0000256" key="7">
    <source>
        <dbReference type="ARBA" id="ARBA00022723"/>
    </source>
</evidence>
<comment type="caution">
    <text evidence="13">The sequence shown here is derived from an EMBL/GenBank/DDBJ whole genome shotgun (WGS) entry which is preliminary data.</text>
</comment>
<evidence type="ECO:0000256" key="8">
    <source>
        <dbReference type="ARBA" id="ARBA00022982"/>
    </source>
</evidence>
<feature type="transmembrane region" description="Helical" evidence="12">
    <location>
        <begin position="123"/>
        <end position="145"/>
    </location>
</feature>
<sequence length="441" mass="48289">MDDLMAARSQMALSLGFHIIFACIGMIMPFLMAVSHYKYLTTGKDKYKTLTKAWSKGVAIFFVTGAVSGTMLSFELGLLWPEFMKHAGPIFGMPFSLEGTAFFIEAIALGFFLYGWDKFNPWFHWFTGVVVGASGLASGILVVAANSWMNSPAGFDFVNGEYINIDPIAAMFNAAWFSQALHMILAAFVATCFAVAGIHAWMLLKGKNSAIHQSALKIALTIGAVAAILQPISGDISAKDVAKRQPAKLAAMEAHFHTEESADLIIGGIPDEENKTVNYAIKIPGALSFLAHGDFEAEVIGLDQITEEEHPPVTVTHFAFQIMVGCGTLLMLIGLTWLFGLWKSKKYIFSKKYLTIVALATPLGFIAVEAGWFVTEVGRQPWILYGIMRTSEAVTPMPGIVYSFILYSVIYLSLSAIVSLLLIRQIKNLKENQDLSLPLNQ</sequence>
<dbReference type="PANTHER" id="PTHR30365">
    <property type="entry name" value="CYTOCHROME D UBIQUINOL OXIDASE"/>
    <property type="match status" value="1"/>
</dbReference>
<keyword evidence="5 12" id="KW-0349">Heme</keyword>
<keyword evidence="6 12" id="KW-0812">Transmembrane</keyword>
<feature type="transmembrane region" description="Helical" evidence="12">
    <location>
        <begin position="12"/>
        <end position="37"/>
    </location>
</feature>
<feature type="transmembrane region" description="Helical" evidence="12">
    <location>
        <begin position="400"/>
        <end position="423"/>
    </location>
</feature>
<keyword evidence="7 12" id="KW-0479">Metal-binding</keyword>
<keyword evidence="9 12" id="KW-1133">Transmembrane helix</keyword>
<evidence type="ECO:0000313" key="13">
    <source>
        <dbReference type="EMBL" id="MBD8487603.1"/>
    </source>
</evidence>
<dbReference type="RefSeq" id="WP_192007729.1">
    <property type="nucleotide sequence ID" value="NZ_JACYTQ010000001.1"/>
</dbReference>
<keyword evidence="3 12" id="KW-0813">Transport</keyword>
<keyword evidence="8 12" id="KW-0249">Electron transport</keyword>
<proteinExistence type="inferred from homology"/>
<feature type="transmembrane region" description="Helical" evidence="12">
    <location>
        <begin position="58"/>
        <end position="80"/>
    </location>
</feature>
<feature type="transmembrane region" description="Helical" evidence="12">
    <location>
        <begin position="180"/>
        <end position="203"/>
    </location>
</feature>
<feature type="transmembrane region" description="Helical" evidence="12">
    <location>
        <begin position="215"/>
        <end position="233"/>
    </location>
</feature>
<dbReference type="InterPro" id="IPR002585">
    <property type="entry name" value="Cyt-d_ubiquinol_oxidase_su_1"/>
</dbReference>
<comment type="subcellular location">
    <subcellularLocation>
        <location evidence="1">Cell membrane</location>
        <topology evidence="1">Multi-pass membrane protein</topology>
    </subcellularLocation>
</comment>
<evidence type="ECO:0000256" key="2">
    <source>
        <dbReference type="ARBA" id="ARBA00009819"/>
    </source>
</evidence>
<name>A0ABR9AFV5_9BACT</name>
<protein>
    <submittedName>
        <fullName evidence="13">Cytochrome ubiquinol oxidase subunit I</fullName>
    </submittedName>
</protein>
<evidence type="ECO:0000256" key="6">
    <source>
        <dbReference type="ARBA" id="ARBA00022692"/>
    </source>
</evidence>
<gene>
    <name evidence="13" type="ORF">IFO69_02470</name>
</gene>
<feature type="transmembrane region" description="Helical" evidence="12">
    <location>
        <begin position="100"/>
        <end position="116"/>
    </location>
</feature>
<evidence type="ECO:0000256" key="4">
    <source>
        <dbReference type="ARBA" id="ARBA00022475"/>
    </source>
</evidence>
<evidence type="ECO:0000256" key="9">
    <source>
        <dbReference type="ARBA" id="ARBA00022989"/>
    </source>
</evidence>
<dbReference type="PIRSF" id="PIRSF006446">
    <property type="entry name" value="Cyt_quinol_oxidase_1"/>
    <property type="match status" value="1"/>
</dbReference>
<dbReference type="Proteomes" id="UP000647133">
    <property type="component" value="Unassembled WGS sequence"/>
</dbReference>
<keyword evidence="11 12" id="KW-0472">Membrane</keyword>
<comment type="similarity">
    <text evidence="2 12">Belongs to the cytochrome ubiquinol oxidase subunit 1 family.</text>
</comment>
<evidence type="ECO:0000256" key="1">
    <source>
        <dbReference type="ARBA" id="ARBA00004651"/>
    </source>
</evidence>
<keyword evidence="4 12" id="KW-1003">Cell membrane</keyword>